<accession>A0ABN7UCT7</accession>
<sequence>MNIDKAEHEFVVGTYSVGKEKVFWENPELEVLLTNNPHEASVHIMCLTKIKAEGLIYYLQSLQPTFKMSWHFGQLGGLIKPSTFGTFSTSSTIEEMLNDASSLLWI</sequence>
<evidence type="ECO:0000313" key="2">
    <source>
        <dbReference type="Proteomes" id="UP000789901"/>
    </source>
</evidence>
<name>A0ABN7UCT7_GIGMA</name>
<dbReference type="Proteomes" id="UP000789901">
    <property type="component" value="Unassembled WGS sequence"/>
</dbReference>
<organism evidence="1 2">
    <name type="scientific">Gigaspora margarita</name>
    <dbReference type="NCBI Taxonomy" id="4874"/>
    <lineage>
        <taxon>Eukaryota</taxon>
        <taxon>Fungi</taxon>
        <taxon>Fungi incertae sedis</taxon>
        <taxon>Mucoromycota</taxon>
        <taxon>Glomeromycotina</taxon>
        <taxon>Glomeromycetes</taxon>
        <taxon>Diversisporales</taxon>
        <taxon>Gigasporaceae</taxon>
        <taxon>Gigaspora</taxon>
    </lineage>
</organism>
<gene>
    <name evidence="1" type="ORF">GMARGA_LOCUS5189</name>
</gene>
<dbReference type="EMBL" id="CAJVQB010002166">
    <property type="protein sequence ID" value="CAG8564701.1"/>
    <property type="molecule type" value="Genomic_DNA"/>
</dbReference>
<reference evidence="1 2" key="1">
    <citation type="submission" date="2021-06" db="EMBL/GenBank/DDBJ databases">
        <authorList>
            <person name="Kallberg Y."/>
            <person name="Tangrot J."/>
            <person name="Rosling A."/>
        </authorList>
    </citation>
    <scope>NUCLEOTIDE SEQUENCE [LARGE SCALE GENOMIC DNA]</scope>
    <source>
        <strain evidence="1 2">120-4 pot B 10/14</strain>
    </source>
</reference>
<keyword evidence="2" id="KW-1185">Reference proteome</keyword>
<evidence type="ECO:0000313" key="1">
    <source>
        <dbReference type="EMBL" id="CAG8564701.1"/>
    </source>
</evidence>
<protein>
    <submittedName>
        <fullName evidence="1">29309_t:CDS:1</fullName>
    </submittedName>
</protein>
<comment type="caution">
    <text evidence="1">The sequence shown here is derived from an EMBL/GenBank/DDBJ whole genome shotgun (WGS) entry which is preliminary data.</text>
</comment>
<proteinExistence type="predicted"/>